<dbReference type="Gene3D" id="1.20.120.450">
    <property type="entry name" value="dinb family like domain"/>
    <property type="match status" value="1"/>
</dbReference>
<evidence type="ECO:0000313" key="1">
    <source>
        <dbReference type="EMBL" id="GBF04364.1"/>
    </source>
</evidence>
<accession>A0A2I9CS15</accession>
<dbReference type="EMBL" id="BFAG01000001">
    <property type="protein sequence ID" value="GBF04364.1"/>
    <property type="molecule type" value="Genomic_DNA"/>
</dbReference>
<comment type="caution">
    <text evidence="1">The sequence shown here is derived from an EMBL/GenBank/DDBJ whole genome shotgun (WGS) entry which is preliminary data.</text>
</comment>
<dbReference type="InterPro" id="IPR034660">
    <property type="entry name" value="DinB/YfiT-like"/>
</dbReference>
<dbReference type="Proteomes" id="UP000236569">
    <property type="component" value="Unassembled WGS sequence"/>
</dbReference>
<gene>
    <name evidence="1" type="ORF">DAERI_010536</name>
</gene>
<dbReference type="OrthoDB" id="73562at2"/>
<organism evidence="1 2">
    <name type="scientific">Deinococcus aerius</name>
    <dbReference type="NCBI Taxonomy" id="200253"/>
    <lineage>
        <taxon>Bacteria</taxon>
        <taxon>Thermotogati</taxon>
        <taxon>Deinococcota</taxon>
        <taxon>Deinococci</taxon>
        <taxon>Deinococcales</taxon>
        <taxon>Deinococcaceae</taxon>
        <taxon>Deinococcus</taxon>
    </lineage>
</organism>
<dbReference type="RefSeq" id="WP_103127900.1">
    <property type="nucleotide sequence ID" value="NZ_BFAG01000001.1"/>
</dbReference>
<keyword evidence="2" id="KW-1185">Reference proteome</keyword>
<sequence length="136" mass="14380">MNILQAALGGGAIFPDPDTLLEGLTFGAATRSVPGVPYTLADLLAHLAVTQRASLDLASGRTETWPEGLDLWPGLPDARALEACLTDLRLGLAEASALAGDPSGRARDLLTDLAAHSAYHWGQVALLRRMLGEWPR</sequence>
<proteinExistence type="predicted"/>
<protein>
    <submittedName>
        <fullName evidence="1">DinB/YfiT family metal-binding protein</fullName>
    </submittedName>
</protein>
<evidence type="ECO:0000313" key="2">
    <source>
        <dbReference type="Proteomes" id="UP000236569"/>
    </source>
</evidence>
<reference evidence="2" key="1">
    <citation type="submission" date="2018-01" db="EMBL/GenBank/DDBJ databases">
        <title>Draft Genome Sequence of the Radioresistant Bacterium Deinococcus aerius TR0125, Isolated from the Higher Atmosphere above Japan.</title>
        <authorList>
            <person name="Satoh K."/>
            <person name="Arai H."/>
            <person name="Sanzen T."/>
            <person name="Kawaguchi Y."/>
            <person name="Hayashi H."/>
            <person name="Yokobori S."/>
            <person name="Yamagishi A."/>
            <person name="Oono Y."/>
            <person name="Narumi I."/>
        </authorList>
    </citation>
    <scope>NUCLEOTIDE SEQUENCE [LARGE SCALE GENOMIC DNA]</scope>
    <source>
        <strain evidence="2">TR0125</strain>
    </source>
</reference>
<dbReference type="AlphaFoldDB" id="A0A2I9CS15"/>
<dbReference type="SUPFAM" id="SSF109854">
    <property type="entry name" value="DinB/YfiT-like putative metalloenzymes"/>
    <property type="match status" value="1"/>
</dbReference>
<name>A0A2I9CS15_9DEIO</name>